<dbReference type="RefSeq" id="WP_045251591.1">
    <property type="nucleotide sequence ID" value="NZ_CP099706.1"/>
</dbReference>
<accession>A0A0F0KKW9</accession>
<dbReference type="InterPro" id="IPR045423">
    <property type="entry name" value="DUF6510"/>
</dbReference>
<dbReference type="EMBL" id="JYIT01000083">
    <property type="protein sequence ID" value="KJL19906.1"/>
    <property type="molecule type" value="Genomic_DNA"/>
</dbReference>
<keyword evidence="2" id="KW-1185">Reference proteome</keyword>
<evidence type="ECO:0000313" key="2">
    <source>
        <dbReference type="Proteomes" id="UP000033448"/>
    </source>
</evidence>
<dbReference type="PATRIC" id="fig|582680.7.peg.3009"/>
<dbReference type="Proteomes" id="UP000033448">
    <property type="component" value="Unassembled WGS sequence"/>
</dbReference>
<organism evidence="1 2">
    <name type="scientific">Microbacterium azadirachtae</name>
    <dbReference type="NCBI Taxonomy" id="582680"/>
    <lineage>
        <taxon>Bacteria</taxon>
        <taxon>Bacillati</taxon>
        <taxon>Actinomycetota</taxon>
        <taxon>Actinomycetes</taxon>
        <taxon>Micrococcales</taxon>
        <taxon>Microbacteriaceae</taxon>
        <taxon>Microbacterium</taxon>
    </lineage>
</organism>
<dbReference type="OrthoDB" id="165401at2"/>
<comment type="caution">
    <text evidence="1">The sequence shown here is derived from an EMBL/GenBank/DDBJ whole genome shotgun (WGS) entry which is preliminary data.</text>
</comment>
<proteinExistence type="predicted"/>
<name>A0A0F0KKW9_9MICO</name>
<dbReference type="AlphaFoldDB" id="A0A0F0KKW9"/>
<reference evidence="1 2" key="1">
    <citation type="submission" date="2015-02" db="EMBL/GenBank/DDBJ databases">
        <title>Draft genome sequences of ten Microbacterium spp. with emphasis on heavy metal contaminated environments.</title>
        <authorList>
            <person name="Corretto E."/>
        </authorList>
    </citation>
    <scope>NUCLEOTIDE SEQUENCE [LARGE SCALE GENOMIC DNA]</scope>
    <source>
        <strain evidence="1 2">DSM 23848</strain>
    </source>
</reference>
<gene>
    <name evidence="1" type="ORF">RL72_02952</name>
</gene>
<protein>
    <submittedName>
        <fullName evidence="1">Uncharacterized protein</fullName>
    </submittedName>
</protein>
<sequence>MQHFDGNLLAGALTDLLAFDATTARARCNGCGNVGEIATTIVFRSGAGIVARCPACGQVLLTIVETGDRTFVNFTGTGAIEIPAR</sequence>
<evidence type="ECO:0000313" key="1">
    <source>
        <dbReference type="EMBL" id="KJL19906.1"/>
    </source>
</evidence>
<dbReference type="Pfam" id="PF20120">
    <property type="entry name" value="DUF6510"/>
    <property type="match status" value="1"/>
</dbReference>